<comment type="function">
    <text evidence="12">Involved in the cellular defense against the biological effects of O6-methylguanine (O6-MeG) and O4-methylthymine (O4-MeT) in DNA. Repairs the methylated nucleobase in DNA by stoichiometrically transferring the methyl group to a cysteine residue in the enzyme. This is a suicide reaction: the enzyme is irreversibly inactivated.</text>
</comment>
<dbReference type="Gene3D" id="1.10.10.60">
    <property type="entry name" value="Homeodomain-like"/>
    <property type="match status" value="1"/>
</dbReference>
<proteinExistence type="inferred from homology"/>
<dbReference type="SUPFAM" id="SSF46767">
    <property type="entry name" value="Methylated DNA-protein cysteine methyltransferase, C-terminal domain"/>
    <property type="match status" value="1"/>
</dbReference>
<keyword evidence="6 12" id="KW-0227">DNA damage</keyword>
<comment type="caution">
    <text evidence="14">The sequence shown here is derived from an EMBL/GenBank/DDBJ whole genome shotgun (WGS) entry which is preliminary data.</text>
</comment>
<comment type="similarity">
    <text evidence="12">Belongs to the MGMT family.</text>
</comment>
<dbReference type="HAMAP" id="MF_00772">
    <property type="entry name" value="OGT"/>
    <property type="match status" value="1"/>
</dbReference>
<comment type="catalytic activity">
    <reaction evidence="11 12">
        <text>a 6-O-methyl-2'-deoxyguanosine in DNA + L-cysteinyl-[protein] = S-methyl-L-cysteinyl-[protein] + a 2'-deoxyguanosine in DNA</text>
        <dbReference type="Rhea" id="RHEA:24000"/>
        <dbReference type="Rhea" id="RHEA-COMP:10131"/>
        <dbReference type="Rhea" id="RHEA-COMP:10132"/>
        <dbReference type="Rhea" id="RHEA-COMP:11367"/>
        <dbReference type="Rhea" id="RHEA-COMP:11368"/>
        <dbReference type="ChEBI" id="CHEBI:29950"/>
        <dbReference type="ChEBI" id="CHEBI:82612"/>
        <dbReference type="ChEBI" id="CHEBI:85445"/>
        <dbReference type="ChEBI" id="CHEBI:85448"/>
        <dbReference type="EC" id="2.1.1.63"/>
    </reaction>
</comment>
<keyword evidence="10 12" id="KW-0234">DNA repair</keyword>
<keyword evidence="15" id="KW-1185">Reference proteome</keyword>
<dbReference type="InterPro" id="IPR008332">
    <property type="entry name" value="MethylG_MeTrfase_N"/>
</dbReference>
<protein>
    <recommendedName>
        <fullName evidence="12">Methylated-DNA--protein-cysteine methyltransferase</fullName>
        <ecNumber evidence="12">2.1.1.63</ecNumber>
    </recommendedName>
    <alternativeName>
        <fullName evidence="12">6-O-methylguanine-DNA methyltransferase</fullName>
        <shortName evidence="12">MGMT</shortName>
    </alternativeName>
    <alternativeName>
        <fullName evidence="12">O-6-methylguanine-DNA-alkyltransferase</fullName>
    </alternativeName>
</protein>
<dbReference type="Pfam" id="PF12833">
    <property type="entry name" value="HTH_18"/>
    <property type="match status" value="1"/>
</dbReference>
<keyword evidence="3 12" id="KW-0963">Cytoplasm</keyword>
<evidence type="ECO:0000256" key="4">
    <source>
        <dbReference type="ARBA" id="ARBA00022603"/>
    </source>
</evidence>
<evidence type="ECO:0000313" key="14">
    <source>
        <dbReference type="EMBL" id="MDN3204195.1"/>
    </source>
</evidence>
<evidence type="ECO:0000256" key="8">
    <source>
        <dbReference type="ARBA" id="ARBA00023159"/>
    </source>
</evidence>
<dbReference type="InterPro" id="IPR036631">
    <property type="entry name" value="MGMT_N_sf"/>
</dbReference>
<dbReference type="EC" id="2.1.1.63" evidence="12"/>
<dbReference type="CDD" id="cd06445">
    <property type="entry name" value="ATase"/>
    <property type="match status" value="1"/>
</dbReference>
<evidence type="ECO:0000256" key="1">
    <source>
        <dbReference type="ARBA" id="ARBA00001286"/>
    </source>
</evidence>
<dbReference type="InterPro" id="IPR036388">
    <property type="entry name" value="WH-like_DNA-bd_sf"/>
</dbReference>
<evidence type="ECO:0000256" key="3">
    <source>
        <dbReference type="ARBA" id="ARBA00022490"/>
    </source>
</evidence>
<dbReference type="SMART" id="SM00342">
    <property type="entry name" value="HTH_ARAC"/>
    <property type="match status" value="1"/>
</dbReference>
<dbReference type="InterPro" id="IPR001497">
    <property type="entry name" value="MethylDNA_cys_MeTrfase_AS"/>
</dbReference>
<dbReference type="Proteomes" id="UP001171916">
    <property type="component" value="Unassembled WGS sequence"/>
</dbReference>
<dbReference type="SUPFAM" id="SSF46689">
    <property type="entry name" value="Homeodomain-like"/>
    <property type="match status" value="1"/>
</dbReference>
<keyword evidence="7" id="KW-0805">Transcription regulation</keyword>
<dbReference type="InterPro" id="IPR004026">
    <property type="entry name" value="Ada_DNA_repair_Zn-bd"/>
</dbReference>
<accession>A0ABT7YCR7</accession>
<dbReference type="InterPro" id="IPR016221">
    <property type="entry name" value="Bifunct_regulatory_prot_Ada"/>
</dbReference>
<dbReference type="Pfam" id="PF02805">
    <property type="entry name" value="Ada_Zn_binding"/>
    <property type="match status" value="1"/>
</dbReference>
<keyword evidence="4 12" id="KW-0489">Methyltransferase</keyword>
<evidence type="ECO:0000256" key="5">
    <source>
        <dbReference type="ARBA" id="ARBA00022679"/>
    </source>
</evidence>
<dbReference type="PROSITE" id="PS01124">
    <property type="entry name" value="HTH_ARAC_FAMILY_2"/>
    <property type="match status" value="1"/>
</dbReference>
<dbReference type="NCBIfam" id="TIGR00589">
    <property type="entry name" value="ogt"/>
    <property type="match status" value="1"/>
</dbReference>
<evidence type="ECO:0000256" key="12">
    <source>
        <dbReference type="HAMAP-Rule" id="MF_00772"/>
    </source>
</evidence>
<evidence type="ECO:0000256" key="6">
    <source>
        <dbReference type="ARBA" id="ARBA00022763"/>
    </source>
</evidence>
<evidence type="ECO:0000256" key="2">
    <source>
        <dbReference type="ARBA" id="ARBA00001947"/>
    </source>
</evidence>
<dbReference type="Pfam" id="PF02870">
    <property type="entry name" value="Methyltransf_1N"/>
    <property type="match status" value="1"/>
</dbReference>
<keyword evidence="9" id="KW-0804">Transcription</keyword>
<dbReference type="Gene3D" id="1.10.10.10">
    <property type="entry name" value="Winged helix-like DNA-binding domain superfamily/Winged helix DNA-binding domain"/>
    <property type="match status" value="1"/>
</dbReference>
<comment type="subcellular location">
    <subcellularLocation>
        <location evidence="12">Cytoplasm</location>
    </subcellularLocation>
</comment>
<dbReference type="EMBL" id="JAUEPH010000003">
    <property type="protein sequence ID" value="MDN3204195.1"/>
    <property type="molecule type" value="Genomic_DNA"/>
</dbReference>
<evidence type="ECO:0000256" key="11">
    <source>
        <dbReference type="ARBA" id="ARBA00049348"/>
    </source>
</evidence>
<evidence type="ECO:0000256" key="9">
    <source>
        <dbReference type="ARBA" id="ARBA00023163"/>
    </source>
</evidence>
<comment type="catalytic activity">
    <reaction evidence="1 12">
        <text>a 4-O-methyl-thymidine in DNA + L-cysteinyl-[protein] = a thymidine in DNA + S-methyl-L-cysteinyl-[protein]</text>
        <dbReference type="Rhea" id="RHEA:53428"/>
        <dbReference type="Rhea" id="RHEA-COMP:10131"/>
        <dbReference type="Rhea" id="RHEA-COMP:10132"/>
        <dbReference type="Rhea" id="RHEA-COMP:13555"/>
        <dbReference type="Rhea" id="RHEA-COMP:13556"/>
        <dbReference type="ChEBI" id="CHEBI:29950"/>
        <dbReference type="ChEBI" id="CHEBI:82612"/>
        <dbReference type="ChEBI" id="CHEBI:137386"/>
        <dbReference type="ChEBI" id="CHEBI:137387"/>
        <dbReference type="EC" id="2.1.1.63"/>
    </reaction>
</comment>
<keyword evidence="5 12" id="KW-0808">Transferase</keyword>
<dbReference type="GO" id="GO:0003908">
    <property type="term" value="F:methylated-DNA-[protein]-cysteine S-methyltransferase activity"/>
    <property type="evidence" value="ECO:0007669"/>
    <property type="project" value="UniProtKB-EC"/>
</dbReference>
<evidence type="ECO:0000259" key="13">
    <source>
        <dbReference type="PROSITE" id="PS01124"/>
    </source>
</evidence>
<dbReference type="InterPro" id="IPR009057">
    <property type="entry name" value="Homeodomain-like_sf"/>
</dbReference>
<dbReference type="GO" id="GO:0032259">
    <property type="term" value="P:methylation"/>
    <property type="evidence" value="ECO:0007669"/>
    <property type="project" value="UniProtKB-KW"/>
</dbReference>
<gene>
    <name evidence="14" type="ORF">QVH07_08545</name>
</gene>
<organism evidence="14 15">
    <name type="scientific">Algoriphagus sediminis</name>
    <dbReference type="NCBI Taxonomy" id="3057113"/>
    <lineage>
        <taxon>Bacteria</taxon>
        <taxon>Pseudomonadati</taxon>
        <taxon>Bacteroidota</taxon>
        <taxon>Cytophagia</taxon>
        <taxon>Cytophagales</taxon>
        <taxon>Cyclobacteriaceae</taxon>
        <taxon>Algoriphagus</taxon>
    </lineage>
</organism>
<dbReference type="PIRSF" id="PIRSF000409">
    <property type="entry name" value="Ada"/>
    <property type="match status" value="1"/>
</dbReference>
<dbReference type="SUPFAM" id="SSF53155">
    <property type="entry name" value="Methylated DNA-protein cysteine methyltransferase domain"/>
    <property type="match status" value="1"/>
</dbReference>
<dbReference type="Pfam" id="PF01035">
    <property type="entry name" value="DNA_binding_1"/>
    <property type="match status" value="1"/>
</dbReference>
<dbReference type="RefSeq" id="WP_289999746.1">
    <property type="nucleotide sequence ID" value="NZ_JAUEPH010000003.1"/>
</dbReference>
<dbReference type="SUPFAM" id="SSF57884">
    <property type="entry name" value="Ada DNA repair protein, N-terminal domain (N-Ada 10)"/>
    <property type="match status" value="1"/>
</dbReference>
<feature type="active site" description="Nucleophile; methyl group acceptor" evidence="12">
    <location>
        <position position="315"/>
    </location>
</feature>
<evidence type="ECO:0000313" key="15">
    <source>
        <dbReference type="Proteomes" id="UP001171916"/>
    </source>
</evidence>
<dbReference type="InterPro" id="IPR023546">
    <property type="entry name" value="MGMT"/>
</dbReference>
<dbReference type="PANTHER" id="PTHR10815:SF5">
    <property type="entry name" value="METHYLATED-DNA--PROTEIN-CYSTEINE METHYLTRANSFERASE"/>
    <property type="match status" value="1"/>
</dbReference>
<dbReference type="InterPro" id="IPR035451">
    <property type="entry name" value="Ada-like_dom_sf"/>
</dbReference>
<dbReference type="PANTHER" id="PTHR10815">
    <property type="entry name" value="METHYLATED-DNA--PROTEIN-CYSTEINE METHYLTRANSFERASE"/>
    <property type="match status" value="1"/>
</dbReference>
<comment type="cofactor">
    <cofactor evidence="2">
        <name>Zn(2+)</name>
        <dbReference type="ChEBI" id="CHEBI:29105"/>
    </cofactor>
</comment>
<dbReference type="InterPro" id="IPR018060">
    <property type="entry name" value="HTH_AraC"/>
</dbReference>
<evidence type="ECO:0000256" key="7">
    <source>
        <dbReference type="ARBA" id="ARBA00023015"/>
    </source>
</evidence>
<name>A0ABT7YCR7_9BACT</name>
<evidence type="ECO:0000256" key="10">
    <source>
        <dbReference type="ARBA" id="ARBA00023204"/>
    </source>
</evidence>
<dbReference type="Gene3D" id="3.30.160.70">
    <property type="entry name" value="Methylated DNA-protein cysteine methyltransferase domain"/>
    <property type="match status" value="1"/>
</dbReference>
<feature type="domain" description="HTH araC/xylS-type" evidence="13">
    <location>
        <begin position="105"/>
        <end position="178"/>
    </location>
</feature>
<reference evidence="14" key="1">
    <citation type="submission" date="2023-06" db="EMBL/GenBank/DDBJ databases">
        <title>Robiginitalea aurantiacus sp. nov. and Algoriphagus sediminis sp. nov., isolated from coastal sediment.</title>
        <authorList>
            <person name="Zhou Z.Y."/>
            <person name="An J."/>
            <person name="Jia Y.W."/>
            <person name="Du Z.J."/>
        </authorList>
    </citation>
    <scope>NUCLEOTIDE SEQUENCE</scope>
    <source>
        <strain evidence="14">C2-7</strain>
    </source>
</reference>
<dbReference type="InterPro" id="IPR036217">
    <property type="entry name" value="MethylDNA_cys_MeTrfase_DNAb"/>
</dbReference>
<keyword evidence="8" id="KW-0010">Activator</keyword>
<dbReference type="PROSITE" id="PS00374">
    <property type="entry name" value="MGMT"/>
    <property type="match status" value="1"/>
</dbReference>
<dbReference type="InterPro" id="IPR014048">
    <property type="entry name" value="MethylDNA_cys_MeTrfase_DNA-bd"/>
</dbReference>
<comment type="miscellaneous">
    <text evidence="12">This enzyme catalyzes only one turnover and therefore is not strictly catalytic. According to one definition, an enzyme is a biocatalyst that acts repeatedly and over many reaction cycles.</text>
</comment>
<dbReference type="Gene3D" id="3.40.10.10">
    <property type="entry name" value="DNA Methylphosphotriester Repair Domain"/>
    <property type="match status" value="1"/>
</dbReference>
<sequence>MTLSFDQKYAAIVEKDVTFDGVFYTCVKTTGIFCRPSCTAKKPKPENVEFFDDSKTAILKGYRPCKVCNPLEKKGSTPKEIQDLIHELNTTPSLKLKDFHLRERGLDPVRIRRWFLKNHGMTFHAYQRMNKINTAFKKISKGENVTDTAFDSGFDSLSGFSDSFKKVFGFSPSKSRSSKVIDLTRIETPLGTMIACGVEDGICLLEFSDRKMLETELKDLAKRLNSTIVLGENPHFSKLRKQLDAYFEGKLHEFSIPLVTPGTDFQIQVWNELKNIKFGQTRSYKAQAVALGNAEAVRAVARANGMNRIAIIIPCHRVVGSDGQLTGYAGGLWRKQRLLELESGQLRIA</sequence>